<name>L1L9E3_9ACTN</name>
<evidence type="ECO:0000256" key="1">
    <source>
        <dbReference type="SAM" id="MobiDB-lite"/>
    </source>
</evidence>
<gene>
    <name evidence="2" type="ORF">STRIP9103_07931</name>
</gene>
<proteinExistence type="predicted"/>
<organism evidence="2 3">
    <name type="scientific">Streptomyces ipomoeae 91-03</name>
    <dbReference type="NCBI Taxonomy" id="698759"/>
    <lineage>
        <taxon>Bacteria</taxon>
        <taxon>Bacillati</taxon>
        <taxon>Actinomycetota</taxon>
        <taxon>Actinomycetes</taxon>
        <taxon>Kitasatosporales</taxon>
        <taxon>Streptomycetaceae</taxon>
        <taxon>Streptomyces</taxon>
    </lineage>
</organism>
<comment type="caution">
    <text evidence="2">The sequence shown here is derived from an EMBL/GenBank/DDBJ whole genome shotgun (WGS) entry which is preliminary data.</text>
</comment>
<dbReference type="Proteomes" id="UP000010411">
    <property type="component" value="Unassembled WGS sequence"/>
</dbReference>
<evidence type="ECO:0000313" key="2">
    <source>
        <dbReference type="EMBL" id="EKX69253.1"/>
    </source>
</evidence>
<sequence>MTHVGDASAIELSQGQGEAARADQDGNGRPGATGPVRGHPAPEAVGLIGNGAPTAASAAVIPYMCNGSPNRRWAQCI</sequence>
<dbReference type="RefSeq" id="WP_009294013.1">
    <property type="nucleotide sequence ID" value="NZ_AEJC01000017.1"/>
</dbReference>
<accession>L1L9E3</accession>
<evidence type="ECO:0000313" key="3">
    <source>
        <dbReference type="Proteomes" id="UP000010411"/>
    </source>
</evidence>
<reference evidence="2 3" key="1">
    <citation type="submission" date="2012-11" db="EMBL/GenBank/DDBJ databases">
        <authorList>
            <person name="Huguet-Tapia J.C."/>
            <person name="Durkin A.S."/>
            <person name="Pettis G.S."/>
            <person name="Badger J.H."/>
        </authorList>
    </citation>
    <scope>NUCLEOTIDE SEQUENCE [LARGE SCALE GENOMIC DNA]</scope>
    <source>
        <strain evidence="2 3">91-03</strain>
    </source>
</reference>
<dbReference type="EMBL" id="AEJC01000017">
    <property type="protein sequence ID" value="EKX69253.1"/>
    <property type="molecule type" value="Genomic_DNA"/>
</dbReference>
<keyword evidence="3" id="KW-1185">Reference proteome</keyword>
<dbReference type="AlphaFoldDB" id="L1L9E3"/>
<feature type="region of interest" description="Disordered" evidence="1">
    <location>
        <begin position="1"/>
        <end position="48"/>
    </location>
</feature>
<dbReference type="PATRIC" id="fig|698759.3.peg.222"/>
<protein>
    <submittedName>
        <fullName evidence="2">Uncharacterized protein</fullName>
    </submittedName>
</protein>